<dbReference type="Pfam" id="PF07264">
    <property type="entry name" value="EI24"/>
    <property type="match status" value="1"/>
</dbReference>
<evidence type="ECO:0008006" key="9">
    <source>
        <dbReference type="Google" id="ProtNLM"/>
    </source>
</evidence>
<evidence type="ECO:0000256" key="6">
    <source>
        <dbReference type="SAM" id="Phobius"/>
    </source>
</evidence>
<dbReference type="PANTHER" id="PTHR34292:SF2">
    <property type="entry name" value="OUTER SPORE WALL PROTEIN LDS1"/>
    <property type="match status" value="1"/>
</dbReference>
<dbReference type="EMBL" id="JAKWFO010000005">
    <property type="protein sequence ID" value="KAI9635324.1"/>
    <property type="molecule type" value="Genomic_DNA"/>
</dbReference>
<evidence type="ECO:0000256" key="3">
    <source>
        <dbReference type="ARBA" id="ARBA00022989"/>
    </source>
</evidence>
<organism evidence="7 8">
    <name type="scientific">Dioszegia hungarica</name>
    <dbReference type="NCBI Taxonomy" id="4972"/>
    <lineage>
        <taxon>Eukaryota</taxon>
        <taxon>Fungi</taxon>
        <taxon>Dikarya</taxon>
        <taxon>Basidiomycota</taxon>
        <taxon>Agaricomycotina</taxon>
        <taxon>Tremellomycetes</taxon>
        <taxon>Tremellales</taxon>
        <taxon>Bulleribasidiaceae</taxon>
        <taxon>Dioszegia</taxon>
    </lineage>
</organism>
<evidence type="ECO:0000313" key="8">
    <source>
        <dbReference type="Proteomes" id="UP001164286"/>
    </source>
</evidence>
<keyword evidence="4 6" id="KW-0472">Membrane</keyword>
<dbReference type="Proteomes" id="UP001164286">
    <property type="component" value="Unassembled WGS sequence"/>
</dbReference>
<keyword evidence="8" id="KW-1185">Reference proteome</keyword>
<proteinExistence type="predicted"/>
<comment type="caution">
    <text evidence="7">The sequence shown here is derived from an EMBL/GenBank/DDBJ whole genome shotgun (WGS) entry which is preliminary data.</text>
</comment>
<protein>
    <recommendedName>
        <fullName evidence="9">Outer spore wall protein RRT8</fullName>
    </recommendedName>
</protein>
<feature type="transmembrane region" description="Helical" evidence="6">
    <location>
        <begin position="75"/>
        <end position="95"/>
    </location>
</feature>
<evidence type="ECO:0000313" key="7">
    <source>
        <dbReference type="EMBL" id="KAI9635324.1"/>
    </source>
</evidence>
<evidence type="ECO:0000256" key="1">
    <source>
        <dbReference type="ARBA" id="ARBA00004141"/>
    </source>
</evidence>
<dbReference type="PANTHER" id="PTHR34292">
    <property type="entry name" value="OUTER SPORE WALL PROTEIN LDS1"/>
    <property type="match status" value="1"/>
</dbReference>
<evidence type="ECO:0000256" key="5">
    <source>
        <dbReference type="SAM" id="MobiDB-lite"/>
    </source>
</evidence>
<comment type="subcellular location">
    <subcellularLocation>
        <location evidence="1">Membrane</location>
        <topology evidence="1">Multi-pass membrane protein</topology>
    </subcellularLocation>
</comment>
<reference evidence="7" key="1">
    <citation type="journal article" date="2022" name="G3 (Bethesda)">
        <title>High quality genome of the basidiomycete yeast Dioszegia hungarica PDD-24b-2 isolated from cloud water.</title>
        <authorList>
            <person name="Jarrige D."/>
            <person name="Haridas S."/>
            <person name="Bleykasten-Grosshans C."/>
            <person name="Joly M."/>
            <person name="Nadalig T."/>
            <person name="Sancelme M."/>
            <person name="Vuilleumier S."/>
            <person name="Grigoriev I.V."/>
            <person name="Amato P."/>
            <person name="Bringel F."/>
        </authorList>
    </citation>
    <scope>NUCLEOTIDE SEQUENCE</scope>
    <source>
        <strain evidence="7">PDD-24b-2</strain>
    </source>
</reference>
<dbReference type="AlphaFoldDB" id="A0AA38LV62"/>
<gene>
    <name evidence="7" type="ORF">MKK02DRAFT_26539</name>
</gene>
<evidence type="ECO:0000256" key="2">
    <source>
        <dbReference type="ARBA" id="ARBA00022692"/>
    </source>
</evidence>
<keyword evidence="3 6" id="KW-1133">Transmembrane helix</keyword>
<dbReference type="InterPro" id="IPR059112">
    <property type="entry name" value="CysZ/EI24"/>
</dbReference>
<dbReference type="RefSeq" id="XP_052945101.1">
    <property type="nucleotide sequence ID" value="XM_053087211.1"/>
</dbReference>
<feature type="region of interest" description="Disordered" evidence="5">
    <location>
        <begin position="1"/>
        <end position="26"/>
    </location>
</feature>
<feature type="transmembrane region" description="Helical" evidence="6">
    <location>
        <begin position="187"/>
        <end position="210"/>
    </location>
</feature>
<evidence type="ECO:0000256" key="4">
    <source>
        <dbReference type="ARBA" id="ARBA00023136"/>
    </source>
</evidence>
<keyword evidence="2 6" id="KW-0812">Transmembrane</keyword>
<accession>A0AA38LV62</accession>
<dbReference type="GeneID" id="77726412"/>
<sequence>MSASSPVDASATRKRSSNNVIPSKDDFTSSAKRQLGTASHVAQQAALSGAWRYPVVGIFHLATNPKLIGPIMPTLLKGTAASVAIVVAFFVFTYLPQVAVLAFVSGPLAFIAAVPLVLGEAYVVINFVTRAFFFDQIGVDLFDAVLVQKRCKSLVEKGRTVTTKAGTGSKLGKVLKKPLNRFSVDSAVRYVLTLPLNFIPVVGTAFFLGLNGYKGGPSHHARYFELKGYDKNKKQAEISKRRGEYTAFGVAALLLNLIPVVSMFFTCSTAVGAALWAADIEKSTGQVTGGQDNEVSF</sequence>
<feature type="transmembrane region" description="Helical" evidence="6">
    <location>
        <begin position="101"/>
        <end position="125"/>
    </location>
</feature>
<feature type="transmembrane region" description="Helical" evidence="6">
    <location>
        <begin position="247"/>
        <end position="276"/>
    </location>
</feature>
<name>A0AA38LV62_9TREE</name>
<dbReference type="InterPro" id="IPR052786">
    <property type="entry name" value="Spore_wall_assembly"/>
</dbReference>